<accession>A0A6C0EP14</accession>
<feature type="domain" description="DnaJ-like protein C11 C-terminal" evidence="3">
    <location>
        <begin position="86"/>
        <end position="165"/>
    </location>
</feature>
<keyword evidence="2" id="KW-1133">Transmembrane helix</keyword>
<evidence type="ECO:0000256" key="1">
    <source>
        <dbReference type="ARBA" id="ARBA00023186"/>
    </source>
</evidence>
<dbReference type="Pfam" id="PF11875">
    <property type="entry name" value="DnaJ-like_C11_C"/>
    <property type="match status" value="1"/>
</dbReference>
<protein>
    <recommendedName>
        <fullName evidence="3">DnaJ-like protein C11 C-terminal domain-containing protein</fullName>
    </recommendedName>
</protein>
<feature type="transmembrane region" description="Helical" evidence="2">
    <location>
        <begin position="216"/>
        <end position="237"/>
    </location>
</feature>
<evidence type="ECO:0000256" key="2">
    <source>
        <dbReference type="SAM" id="Phobius"/>
    </source>
</evidence>
<keyword evidence="1" id="KW-0143">Chaperone</keyword>
<reference evidence="4" key="1">
    <citation type="journal article" date="2020" name="Nature">
        <title>Giant virus diversity and host interactions through global metagenomics.</title>
        <authorList>
            <person name="Schulz F."/>
            <person name="Roux S."/>
            <person name="Paez-Espino D."/>
            <person name="Jungbluth S."/>
            <person name="Walsh D.A."/>
            <person name="Denef V.J."/>
            <person name="McMahon K.D."/>
            <person name="Konstantinidis K.T."/>
            <person name="Eloe-Fadrosh E.A."/>
            <person name="Kyrpides N.C."/>
            <person name="Woyke T."/>
        </authorList>
    </citation>
    <scope>NUCLEOTIDE SEQUENCE</scope>
    <source>
        <strain evidence="4">GVMAG-M-3300009151-50</strain>
    </source>
</reference>
<keyword evidence="2" id="KW-0812">Transmembrane</keyword>
<dbReference type="InterPro" id="IPR024586">
    <property type="entry name" value="DnaJ-like_C11_C"/>
</dbReference>
<evidence type="ECO:0000259" key="3">
    <source>
        <dbReference type="Pfam" id="PF11875"/>
    </source>
</evidence>
<keyword evidence="2" id="KW-0472">Membrane</keyword>
<dbReference type="AlphaFoldDB" id="A0A6C0EP14"/>
<organism evidence="4">
    <name type="scientific">viral metagenome</name>
    <dbReference type="NCBI Taxonomy" id="1070528"/>
    <lineage>
        <taxon>unclassified sequences</taxon>
        <taxon>metagenomes</taxon>
        <taxon>organismal metagenomes</taxon>
    </lineage>
</organism>
<sequence>MSGIIITNATYGTSSASTDVTKTLSASIKDGVLSIPSISPTTLNVADPAPNQAKILHVSYTINGGDGLMTAVNDNNSLYINAPPQRTASGLQITKAEYGVDGNFTDVTDAVQSMLKNGGLDLTVGFKALGLPDPNPNKRKQFEVEYTINGAKNMKTLNDGERFKISAPAVDSPSNQTPSQTVGSVISTLFYSVAYFFAMYLYTLSVFTGIEYGNQFISPMLWGAVCFFLPGFAFWGLPSVTFWVRLFSSADFIH</sequence>
<evidence type="ECO:0000313" key="4">
    <source>
        <dbReference type="EMBL" id="QHT30944.1"/>
    </source>
</evidence>
<dbReference type="EMBL" id="MN738914">
    <property type="protein sequence ID" value="QHT30944.1"/>
    <property type="molecule type" value="Genomic_DNA"/>
</dbReference>
<proteinExistence type="predicted"/>
<name>A0A6C0EP14_9ZZZZ</name>
<feature type="transmembrane region" description="Helical" evidence="2">
    <location>
        <begin position="182"/>
        <end position="204"/>
    </location>
</feature>